<dbReference type="GO" id="GO:0016251">
    <property type="term" value="F:RNA polymerase II general transcription initiation factor activity"/>
    <property type="evidence" value="ECO:0007669"/>
    <property type="project" value="TreeGrafter"/>
</dbReference>
<dbReference type="PRINTS" id="PR00320">
    <property type="entry name" value="GPROTEINBRPT"/>
</dbReference>
<keyword evidence="2" id="KW-0677">Repeat</keyword>
<feature type="chain" id="PRO_5021443481" evidence="4">
    <location>
        <begin position="17"/>
        <end position="142"/>
    </location>
</feature>
<dbReference type="InterPro" id="IPR020472">
    <property type="entry name" value="WD40_PAC1"/>
</dbReference>
<organism evidence="5 6">
    <name type="scientific">Callorhinchus milii</name>
    <name type="common">Ghost shark</name>
    <dbReference type="NCBI Taxonomy" id="7868"/>
    <lineage>
        <taxon>Eukaryota</taxon>
        <taxon>Metazoa</taxon>
        <taxon>Chordata</taxon>
        <taxon>Craniata</taxon>
        <taxon>Vertebrata</taxon>
        <taxon>Chondrichthyes</taxon>
        <taxon>Holocephali</taxon>
        <taxon>Chimaeriformes</taxon>
        <taxon>Callorhinchidae</taxon>
        <taxon>Callorhinchus</taxon>
    </lineage>
</organism>
<reference evidence="6" key="2">
    <citation type="journal article" date="2007" name="PLoS Biol.">
        <title>Survey sequencing and comparative analysis of the elephant shark (Callorhinchus milii) genome.</title>
        <authorList>
            <person name="Venkatesh B."/>
            <person name="Kirkness E.F."/>
            <person name="Loh Y.H."/>
            <person name="Halpern A.L."/>
            <person name="Lee A.P."/>
            <person name="Johnson J."/>
            <person name="Dandona N."/>
            <person name="Viswanathan L.D."/>
            <person name="Tay A."/>
            <person name="Venter J.C."/>
            <person name="Strausberg R.L."/>
            <person name="Brenner S."/>
        </authorList>
    </citation>
    <scope>NUCLEOTIDE SEQUENCE [LARGE SCALE GENOMIC DNA]</scope>
</reference>
<dbReference type="InterPro" id="IPR001680">
    <property type="entry name" value="WD40_rpt"/>
</dbReference>
<feature type="signal peptide" evidence="4">
    <location>
        <begin position="1"/>
        <end position="16"/>
    </location>
</feature>
<feature type="repeat" description="WD" evidence="3">
    <location>
        <begin position="82"/>
        <end position="123"/>
    </location>
</feature>
<accession>A0A4W3HQI5</accession>
<dbReference type="AlphaFoldDB" id="A0A4W3HQI5"/>
<dbReference type="Gene3D" id="2.130.10.10">
    <property type="entry name" value="YVTN repeat-like/Quinoprotein amine dehydrogenase"/>
    <property type="match status" value="1"/>
</dbReference>
<evidence type="ECO:0000313" key="5">
    <source>
        <dbReference type="Ensembl" id="ENSCMIP00000017560.1"/>
    </source>
</evidence>
<sequence length="142" mass="16280">MFKISFVIYFLSDSSGLLSCSEDATVRYWNLCSFTNTVLYQGHAYPVWDIDISPLSLYFVSGSHDRTARLWALDRTYPLRIYAGHLADVDCVKFHPNSNYIATGSTDKTVRLWSTQNVPCKRTCLQGCKGLAYYINWILSWP</sequence>
<dbReference type="GO" id="GO:0000123">
    <property type="term" value="C:histone acetyltransferase complex"/>
    <property type="evidence" value="ECO:0007669"/>
    <property type="project" value="TreeGrafter"/>
</dbReference>
<reference evidence="6" key="1">
    <citation type="journal article" date="2006" name="Science">
        <title>Ancient noncoding elements conserved in the human genome.</title>
        <authorList>
            <person name="Venkatesh B."/>
            <person name="Kirkness E.F."/>
            <person name="Loh Y.H."/>
            <person name="Halpern A.L."/>
            <person name="Lee A.P."/>
            <person name="Johnson J."/>
            <person name="Dandona N."/>
            <person name="Viswanathan L.D."/>
            <person name="Tay A."/>
            <person name="Venter J.C."/>
            <person name="Strausberg R.L."/>
            <person name="Brenner S."/>
        </authorList>
    </citation>
    <scope>NUCLEOTIDE SEQUENCE [LARGE SCALE GENOMIC DNA]</scope>
</reference>
<evidence type="ECO:0000256" key="3">
    <source>
        <dbReference type="PROSITE-ProRule" id="PRU00221"/>
    </source>
</evidence>
<proteinExistence type="predicted"/>
<keyword evidence="1 3" id="KW-0853">WD repeat</keyword>
<dbReference type="PROSITE" id="PS50082">
    <property type="entry name" value="WD_REPEATS_2"/>
    <property type="match status" value="2"/>
</dbReference>
<reference evidence="5" key="4">
    <citation type="submission" date="2025-08" db="UniProtKB">
        <authorList>
            <consortium name="Ensembl"/>
        </authorList>
    </citation>
    <scope>IDENTIFICATION</scope>
</reference>
<dbReference type="PANTHER" id="PTHR19879:SF6">
    <property type="entry name" value="TAF5-LIKE RNA POLYMERASE II P300_CBP-ASSOCIATED FACTOR-ASSOCIATED FACTOR 65 KDA SUBUNIT 5L"/>
    <property type="match status" value="1"/>
</dbReference>
<dbReference type="GeneTree" id="ENSGT00940000153342"/>
<dbReference type="PROSITE" id="PS50294">
    <property type="entry name" value="WD_REPEATS_REGION"/>
    <property type="match status" value="2"/>
</dbReference>
<dbReference type="SMART" id="SM00320">
    <property type="entry name" value="WD40"/>
    <property type="match status" value="3"/>
</dbReference>
<dbReference type="SUPFAM" id="SSF50978">
    <property type="entry name" value="WD40 repeat-like"/>
    <property type="match status" value="1"/>
</dbReference>
<dbReference type="Pfam" id="PF00400">
    <property type="entry name" value="WD40"/>
    <property type="match status" value="3"/>
</dbReference>
<dbReference type="GO" id="GO:0003713">
    <property type="term" value="F:transcription coactivator activity"/>
    <property type="evidence" value="ECO:0007669"/>
    <property type="project" value="TreeGrafter"/>
</dbReference>
<keyword evidence="6" id="KW-1185">Reference proteome</keyword>
<dbReference type="STRING" id="7868.ENSCMIP00000017560"/>
<evidence type="ECO:0000256" key="1">
    <source>
        <dbReference type="ARBA" id="ARBA00022574"/>
    </source>
</evidence>
<reference evidence="6" key="3">
    <citation type="journal article" date="2014" name="Nature">
        <title>Elephant shark genome provides unique insights into gnathostome evolution.</title>
        <authorList>
            <consortium name="International Elephant Shark Genome Sequencing Consortium"/>
            <person name="Venkatesh B."/>
            <person name="Lee A.P."/>
            <person name="Ravi V."/>
            <person name="Maurya A.K."/>
            <person name="Lian M.M."/>
            <person name="Swann J.B."/>
            <person name="Ohta Y."/>
            <person name="Flajnik M.F."/>
            <person name="Sutoh Y."/>
            <person name="Kasahara M."/>
            <person name="Hoon S."/>
            <person name="Gangu V."/>
            <person name="Roy S.W."/>
            <person name="Irimia M."/>
            <person name="Korzh V."/>
            <person name="Kondrychyn I."/>
            <person name="Lim Z.W."/>
            <person name="Tay B.H."/>
            <person name="Tohari S."/>
            <person name="Kong K.W."/>
            <person name="Ho S."/>
            <person name="Lorente-Galdos B."/>
            <person name="Quilez J."/>
            <person name="Marques-Bonet T."/>
            <person name="Raney B.J."/>
            <person name="Ingham P.W."/>
            <person name="Tay A."/>
            <person name="Hillier L.W."/>
            <person name="Minx P."/>
            <person name="Boehm T."/>
            <person name="Wilson R.K."/>
            <person name="Brenner S."/>
            <person name="Warren W.C."/>
        </authorList>
    </citation>
    <scope>NUCLEOTIDE SEQUENCE [LARGE SCALE GENOMIC DNA]</scope>
</reference>
<evidence type="ECO:0000256" key="2">
    <source>
        <dbReference type="ARBA" id="ARBA00022737"/>
    </source>
</evidence>
<dbReference type="InterPro" id="IPR036322">
    <property type="entry name" value="WD40_repeat_dom_sf"/>
</dbReference>
<dbReference type="Ensembl" id="ENSCMIT00000017898.1">
    <property type="protein sequence ID" value="ENSCMIP00000017560.1"/>
    <property type="gene ID" value="ENSCMIG00000008369.1"/>
</dbReference>
<dbReference type="InterPro" id="IPR015943">
    <property type="entry name" value="WD40/YVTN_repeat-like_dom_sf"/>
</dbReference>
<keyword evidence="4" id="KW-0732">Signal</keyword>
<protein>
    <submittedName>
        <fullName evidence="5">Uncharacterized protein</fullName>
    </submittedName>
</protein>
<dbReference type="PANTHER" id="PTHR19879">
    <property type="entry name" value="TRANSCRIPTION INITIATION FACTOR TFIID"/>
    <property type="match status" value="1"/>
</dbReference>
<evidence type="ECO:0000256" key="4">
    <source>
        <dbReference type="SAM" id="SignalP"/>
    </source>
</evidence>
<reference evidence="5" key="5">
    <citation type="submission" date="2025-09" db="UniProtKB">
        <authorList>
            <consortium name="Ensembl"/>
        </authorList>
    </citation>
    <scope>IDENTIFICATION</scope>
</reference>
<dbReference type="Proteomes" id="UP000314986">
    <property type="component" value="Unassembled WGS sequence"/>
</dbReference>
<evidence type="ECO:0000313" key="6">
    <source>
        <dbReference type="Proteomes" id="UP000314986"/>
    </source>
</evidence>
<dbReference type="InParanoid" id="A0A4W3HQI5"/>
<name>A0A4W3HQI5_CALMI</name>
<feature type="repeat" description="WD" evidence="3">
    <location>
        <begin position="40"/>
        <end position="81"/>
    </location>
</feature>